<dbReference type="PANTHER" id="PTHR10366">
    <property type="entry name" value="NAD DEPENDENT EPIMERASE/DEHYDRATASE"/>
    <property type="match status" value="1"/>
</dbReference>
<sequence>MGNNTTVLVTGANGYVAAHIIADLLSSGYRVVGTARSQSSAEKVLSAHAAHNQENQQNLSMQIVPDIATPGAFDKAVQVDGITAVIHVASPFQLVAEDNERDLLIPAIQGTKTLLESAATNPNITKVVITSSFASIVDIGKGLRPGYTYDETDWNPVTFDDGKNSESGGFAYCASKSLAERAAWDFVQDRKDQISFSLSTICPPKIFGPAFTSPARAESSSLGVSLKEIYDLVGGAEKTVPQTQFWAWVDVRDVARAHVKALEVAGAAQQRFLITGGRYSYQEIVDVLRKSERIPHIVKAEKLPLGTPGQGYAGDFVYNVNNEKSKSLLGLEYRSLEDSVVDAAVQLLSLV</sequence>
<gene>
    <name evidence="4" type="ORF">PISL3812_01530</name>
</gene>
<dbReference type="GO" id="GO:0016616">
    <property type="term" value="F:oxidoreductase activity, acting on the CH-OH group of donors, NAD or NADP as acceptor"/>
    <property type="evidence" value="ECO:0007669"/>
    <property type="project" value="TreeGrafter"/>
</dbReference>
<organism evidence="4 5">
    <name type="scientific">Talaromyces islandicus</name>
    <name type="common">Penicillium islandicum</name>
    <dbReference type="NCBI Taxonomy" id="28573"/>
    <lineage>
        <taxon>Eukaryota</taxon>
        <taxon>Fungi</taxon>
        <taxon>Dikarya</taxon>
        <taxon>Ascomycota</taxon>
        <taxon>Pezizomycotina</taxon>
        <taxon>Eurotiomycetes</taxon>
        <taxon>Eurotiomycetidae</taxon>
        <taxon>Eurotiales</taxon>
        <taxon>Trichocomaceae</taxon>
        <taxon>Talaromyces</taxon>
        <taxon>Talaromyces sect. Islandici</taxon>
    </lineage>
</organism>
<dbReference type="STRING" id="28573.A0A0U1LN01"/>
<feature type="domain" description="NAD-dependent epimerase/dehydratase" evidence="3">
    <location>
        <begin position="7"/>
        <end position="268"/>
    </location>
</feature>
<dbReference type="Pfam" id="PF01370">
    <property type="entry name" value="Epimerase"/>
    <property type="match status" value="1"/>
</dbReference>
<dbReference type="SUPFAM" id="SSF51735">
    <property type="entry name" value="NAD(P)-binding Rossmann-fold domains"/>
    <property type="match status" value="1"/>
</dbReference>
<dbReference type="CDD" id="cd05227">
    <property type="entry name" value="AR_SDR_e"/>
    <property type="match status" value="1"/>
</dbReference>
<keyword evidence="1" id="KW-0560">Oxidoreductase</keyword>
<evidence type="ECO:0000259" key="3">
    <source>
        <dbReference type="Pfam" id="PF01370"/>
    </source>
</evidence>
<dbReference type="OrthoDB" id="2735536at2759"/>
<evidence type="ECO:0000313" key="4">
    <source>
        <dbReference type="EMBL" id="CRG84213.1"/>
    </source>
</evidence>
<protein>
    <recommendedName>
        <fullName evidence="3">NAD-dependent epimerase/dehydratase domain-containing protein</fullName>
    </recommendedName>
</protein>
<dbReference type="OMA" id="CILESIM"/>
<dbReference type="AlphaFoldDB" id="A0A0U1LN01"/>
<name>A0A0U1LN01_TALIS</name>
<dbReference type="InterPro" id="IPR001509">
    <property type="entry name" value="Epimerase_deHydtase"/>
</dbReference>
<proteinExistence type="inferred from homology"/>
<dbReference type="EMBL" id="CVMT01000001">
    <property type="protein sequence ID" value="CRG84213.1"/>
    <property type="molecule type" value="Genomic_DNA"/>
</dbReference>
<dbReference type="PANTHER" id="PTHR10366:SF564">
    <property type="entry name" value="STEROL-4-ALPHA-CARBOXYLATE 3-DEHYDROGENASE, DECARBOXYLATING"/>
    <property type="match status" value="1"/>
</dbReference>
<evidence type="ECO:0000313" key="5">
    <source>
        <dbReference type="Proteomes" id="UP000054383"/>
    </source>
</evidence>
<comment type="similarity">
    <text evidence="2">Belongs to the NAD(P)-dependent epimerase/dehydratase family. Dihydroflavonol-4-reductase subfamily.</text>
</comment>
<evidence type="ECO:0000256" key="1">
    <source>
        <dbReference type="ARBA" id="ARBA00023002"/>
    </source>
</evidence>
<dbReference type="Gene3D" id="3.40.50.720">
    <property type="entry name" value="NAD(P)-binding Rossmann-like Domain"/>
    <property type="match status" value="1"/>
</dbReference>
<keyword evidence="5" id="KW-1185">Reference proteome</keyword>
<reference evidence="4 5" key="1">
    <citation type="submission" date="2015-04" db="EMBL/GenBank/DDBJ databases">
        <authorList>
            <person name="Syromyatnikov M.Y."/>
            <person name="Popov V.N."/>
        </authorList>
    </citation>
    <scope>NUCLEOTIDE SEQUENCE [LARGE SCALE GENOMIC DNA]</scope>
    <source>
        <strain evidence="4">WF-38-12</strain>
    </source>
</reference>
<evidence type="ECO:0000256" key="2">
    <source>
        <dbReference type="ARBA" id="ARBA00023445"/>
    </source>
</evidence>
<dbReference type="Proteomes" id="UP000054383">
    <property type="component" value="Unassembled WGS sequence"/>
</dbReference>
<accession>A0A0U1LN01</accession>
<dbReference type="InterPro" id="IPR036291">
    <property type="entry name" value="NAD(P)-bd_dom_sf"/>
</dbReference>
<dbReference type="InterPro" id="IPR050425">
    <property type="entry name" value="NAD(P)_dehydrat-like"/>
</dbReference>